<gene>
    <name evidence="6" type="ORF">G1C96_1918</name>
</gene>
<dbReference type="CDD" id="cd01189">
    <property type="entry name" value="INT_ICEBs1_C_like"/>
    <property type="match status" value="1"/>
</dbReference>
<evidence type="ECO:0000313" key="7">
    <source>
        <dbReference type="Proteomes" id="UP000588277"/>
    </source>
</evidence>
<keyword evidence="4" id="KW-0233">DNA recombination</keyword>
<dbReference type="Gene3D" id="1.10.150.130">
    <property type="match status" value="1"/>
</dbReference>
<evidence type="ECO:0000259" key="5">
    <source>
        <dbReference type="PROSITE" id="PS51898"/>
    </source>
</evidence>
<dbReference type="PROSITE" id="PS51898">
    <property type="entry name" value="TYR_RECOMBINASE"/>
    <property type="match status" value="1"/>
</dbReference>
<dbReference type="GO" id="GO:0006310">
    <property type="term" value="P:DNA recombination"/>
    <property type="evidence" value="ECO:0007669"/>
    <property type="project" value="UniProtKB-KW"/>
</dbReference>
<evidence type="ECO:0000256" key="1">
    <source>
        <dbReference type="ARBA" id="ARBA00008857"/>
    </source>
</evidence>
<feature type="domain" description="Tyr recombinase" evidence="5">
    <location>
        <begin position="171"/>
        <end position="371"/>
    </location>
</feature>
<dbReference type="InterPro" id="IPR011010">
    <property type="entry name" value="DNA_brk_join_enz"/>
</dbReference>
<dbReference type="SUPFAM" id="SSF56349">
    <property type="entry name" value="DNA breaking-rejoining enzymes"/>
    <property type="match status" value="1"/>
</dbReference>
<evidence type="ECO:0000256" key="3">
    <source>
        <dbReference type="ARBA" id="ARBA00023125"/>
    </source>
</evidence>
<dbReference type="RefSeq" id="WP_169276402.1">
    <property type="nucleotide sequence ID" value="NZ_JAAIIH010000023.1"/>
</dbReference>
<name>A0A7Y0HZZ6_9BIFI</name>
<keyword evidence="2" id="KW-0229">DNA integration</keyword>
<dbReference type="GO" id="GO:0015074">
    <property type="term" value="P:DNA integration"/>
    <property type="evidence" value="ECO:0007669"/>
    <property type="project" value="UniProtKB-KW"/>
</dbReference>
<dbReference type="AlphaFoldDB" id="A0A7Y0HZZ6"/>
<comment type="similarity">
    <text evidence="1">Belongs to the 'phage' integrase family.</text>
</comment>
<keyword evidence="3" id="KW-0238">DNA-binding</keyword>
<dbReference type="InterPro" id="IPR050808">
    <property type="entry name" value="Phage_Integrase"/>
</dbReference>
<dbReference type="PANTHER" id="PTHR30629:SF2">
    <property type="entry name" value="PROPHAGE INTEGRASE INTS-RELATED"/>
    <property type="match status" value="1"/>
</dbReference>
<dbReference type="Gene3D" id="1.10.443.10">
    <property type="entry name" value="Intergrase catalytic core"/>
    <property type="match status" value="1"/>
</dbReference>
<dbReference type="PANTHER" id="PTHR30629">
    <property type="entry name" value="PROPHAGE INTEGRASE"/>
    <property type="match status" value="1"/>
</dbReference>
<protein>
    <submittedName>
        <fullName evidence="6">Integrase</fullName>
    </submittedName>
</protein>
<keyword evidence="7" id="KW-1185">Reference proteome</keyword>
<accession>A0A7Y0HZZ6</accession>
<dbReference type="GO" id="GO:0003677">
    <property type="term" value="F:DNA binding"/>
    <property type="evidence" value="ECO:0007669"/>
    <property type="project" value="UniProtKB-KW"/>
</dbReference>
<dbReference type="InterPro" id="IPR013762">
    <property type="entry name" value="Integrase-like_cat_sf"/>
</dbReference>
<comment type="caution">
    <text evidence="6">The sequence shown here is derived from an EMBL/GenBank/DDBJ whole genome shotgun (WGS) entry which is preliminary data.</text>
</comment>
<evidence type="ECO:0000313" key="6">
    <source>
        <dbReference type="EMBL" id="NMN01329.1"/>
    </source>
</evidence>
<dbReference type="Pfam" id="PF00589">
    <property type="entry name" value="Phage_integrase"/>
    <property type="match status" value="1"/>
</dbReference>
<dbReference type="InterPro" id="IPR010998">
    <property type="entry name" value="Integrase_recombinase_N"/>
</dbReference>
<dbReference type="InterPro" id="IPR002104">
    <property type="entry name" value="Integrase_catalytic"/>
</dbReference>
<reference evidence="6 7" key="1">
    <citation type="submission" date="2020-02" db="EMBL/GenBank/DDBJ databases">
        <title>Characterization of phylogenetic diversity of novel bifidobacterial species isolated in Czech ZOOs.</title>
        <authorList>
            <person name="Lugli G.A."/>
            <person name="Vera N.B."/>
            <person name="Ventura M."/>
        </authorList>
    </citation>
    <scope>NUCLEOTIDE SEQUENCE [LARGE SCALE GENOMIC DNA]</scope>
    <source>
        <strain evidence="6 7">DSM 109958</strain>
    </source>
</reference>
<sequence length="379" mass="42790">MSAAAEPQTRGVFRYPCKKFPKGVAYGFRYKGVRRRGFERRTDAERERSRVIADMSAGRYIDPQRGKATVGELGRAWLETKHGVIKQASYDKYEDLWRCHVEPRWGGVPVSGVCHGDVQRWIGDISARYSGKQTQSILSVLSMVMKAAVKDKRIAENPCEDIELPRVKVSKPRRYLTMRQLLALGEAASDRRRFDYGTMVLFMGTTGMRFGETTALRVRHLDLDKGTALVCENSVWSGSGWHLNTAKNGEDRMVVFPKGLLRERLSKAVAFKDPDALVFERPGSLNDGRHLAETDYMRPPDSRDGWFATAVRAAGLPHMTLHDLRHTAVSLAVHAKVPPKVVQAIAGHKTFSMTMDYYADLFTDDLFGLFAFWCVWVVV</sequence>
<proteinExistence type="inferred from homology"/>
<evidence type="ECO:0000256" key="2">
    <source>
        <dbReference type="ARBA" id="ARBA00022908"/>
    </source>
</evidence>
<dbReference type="EMBL" id="JAAIIH010000023">
    <property type="protein sequence ID" value="NMN01329.1"/>
    <property type="molecule type" value="Genomic_DNA"/>
</dbReference>
<dbReference type="Proteomes" id="UP000588277">
    <property type="component" value="Unassembled WGS sequence"/>
</dbReference>
<organism evidence="6 7">
    <name type="scientific">Bifidobacterium moraviense</name>
    <dbReference type="NCBI Taxonomy" id="2675323"/>
    <lineage>
        <taxon>Bacteria</taxon>
        <taxon>Bacillati</taxon>
        <taxon>Actinomycetota</taxon>
        <taxon>Actinomycetes</taxon>
        <taxon>Bifidobacteriales</taxon>
        <taxon>Bifidobacteriaceae</taxon>
        <taxon>Bifidobacterium</taxon>
    </lineage>
</organism>
<evidence type="ECO:0000256" key="4">
    <source>
        <dbReference type="ARBA" id="ARBA00023172"/>
    </source>
</evidence>